<dbReference type="Gene3D" id="3.40.50.1820">
    <property type="entry name" value="alpha/beta hydrolase"/>
    <property type="match status" value="1"/>
</dbReference>
<proteinExistence type="predicted"/>
<evidence type="ECO:0000256" key="2">
    <source>
        <dbReference type="SAM" id="Phobius"/>
    </source>
</evidence>
<dbReference type="PANTHER" id="PTHR48081">
    <property type="entry name" value="AB HYDROLASE SUPERFAMILY PROTEIN C4A8.06C"/>
    <property type="match status" value="1"/>
</dbReference>
<keyword evidence="1" id="KW-0378">Hydrolase</keyword>
<protein>
    <recommendedName>
        <fullName evidence="3">Alpha/beta hydrolase fold-3 domain-containing protein</fullName>
    </recommendedName>
</protein>
<dbReference type="InterPro" id="IPR029058">
    <property type="entry name" value="AB_hydrolase_fold"/>
</dbReference>
<gene>
    <name evidence="4" type="ORF">FSARC_3137</name>
</gene>
<dbReference type="AlphaFoldDB" id="A0A8H4XCZ7"/>
<dbReference type="Pfam" id="PF07859">
    <property type="entry name" value="Abhydrolase_3"/>
    <property type="match status" value="1"/>
</dbReference>
<dbReference type="InterPro" id="IPR050300">
    <property type="entry name" value="GDXG_lipolytic_enzyme"/>
</dbReference>
<dbReference type="Proteomes" id="UP000622797">
    <property type="component" value="Unassembled WGS sequence"/>
</dbReference>
<dbReference type="EMBL" id="JABEXW010000154">
    <property type="protein sequence ID" value="KAF4969691.1"/>
    <property type="molecule type" value="Genomic_DNA"/>
</dbReference>
<keyword evidence="2" id="KW-1133">Transmembrane helix</keyword>
<evidence type="ECO:0000259" key="3">
    <source>
        <dbReference type="Pfam" id="PF07859"/>
    </source>
</evidence>
<feature type="domain" description="Alpha/beta hydrolase fold-3" evidence="3">
    <location>
        <begin position="122"/>
        <end position="353"/>
    </location>
</feature>
<dbReference type="GO" id="GO:0016787">
    <property type="term" value="F:hydrolase activity"/>
    <property type="evidence" value="ECO:0007669"/>
    <property type="project" value="UniProtKB-KW"/>
</dbReference>
<sequence length="393" mass="44202">MILGPISLIDCGVFLIFLTPQLIWHAGFFLTLFTAIKALPFLLLQLPYDFITDRYLTHASRQLPFTQTATVFEDVVIRCVRKGGNPVKVVWRAWLTETKGDVQTQGTWIMHQPEHPPDFVLYYAHGGGFLMGSSYFYLEFLMAWHHLLLEAGFKNPAIFALEYTLVPDQVYPRQVLEALEGYKHVLEVVKDASKVCVSGDSAGGSLILSLLLELGAQAGNQDKKGVKVDVHGGLAVPGPPQLPLPRMATLISPWITLMSNLHYSSKSDFLDKRTLWKYAHEYAGEHMIQQQPASPGNCIDENLWKAASPERGYFIIFGEEEVFAPDVEDFLKRQTKIGIQVEGQKFDGGIHAWPVASLFLSSTEEKRLQGLRTAVKEIRRRMLEWGTLNGDKV</sequence>
<reference evidence="4" key="2">
    <citation type="submission" date="2020-05" db="EMBL/GenBank/DDBJ databases">
        <authorList>
            <person name="Kim H.-S."/>
            <person name="Proctor R.H."/>
            <person name="Brown D.W."/>
        </authorList>
    </citation>
    <scope>NUCLEOTIDE SEQUENCE</scope>
    <source>
        <strain evidence="4">NRRL 20472</strain>
    </source>
</reference>
<keyword evidence="2" id="KW-0812">Transmembrane</keyword>
<accession>A0A8H4XCZ7</accession>
<organism evidence="4 5">
    <name type="scientific">Fusarium sarcochroum</name>
    <dbReference type="NCBI Taxonomy" id="1208366"/>
    <lineage>
        <taxon>Eukaryota</taxon>
        <taxon>Fungi</taxon>
        <taxon>Dikarya</taxon>
        <taxon>Ascomycota</taxon>
        <taxon>Pezizomycotina</taxon>
        <taxon>Sordariomycetes</taxon>
        <taxon>Hypocreomycetidae</taxon>
        <taxon>Hypocreales</taxon>
        <taxon>Nectriaceae</taxon>
        <taxon>Fusarium</taxon>
        <taxon>Fusarium lateritium species complex</taxon>
    </lineage>
</organism>
<dbReference type="OrthoDB" id="408631at2759"/>
<keyword evidence="2" id="KW-0472">Membrane</keyword>
<reference evidence="4" key="1">
    <citation type="journal article" date="2020" name="BMC Genomics">
        <title>Correction to: Identification and distribution of gene clusters required for synthesis of sphingolipid metabolism inhibitors in diverse species of the filamentous fungus Fusarium.</title>
        <authorList>
            <person name="Kim H.S."/>
            <person name="Lohmar J.M."/>
            <person name="Busman M."/>
            <person name="Brown D.W."/>
            <person name="Naumann T.A."/>
            <person name="Divon H.H."/>
            <person name="Lysoe E."/>
            <person name="Uhlig S."/>
            <person name="Proctor R.H."/>
        </authorList>
    </citation>
    <scope>NUCLEOTIDE SEQUENCE</scope>
    <source>
        <strain evidence="4">NRRL 20472</strain>
    </source>
</reference>
<dbReference type="SUPFAM" id="SSF53474">
    <property type="entry name" value="alpha/beta-Hydrolases"/>
    <property type="match status" value="1"/>
</dbReference>
<name>A0A8H4XCZ7_9HYPO</name>
<comment type="caution">
    <text evidence="4">The sequence shown here is derived from an EMBL/GenBank/DDBJ whole genome shotgun (WGS) entry which is preliminary data.</text>
</comment>
<evidence type="ECO:0000313" key="5">
    <source>
        <dbReference type="Proteomes" id="UP000622797"/>
    </source>
</evidence>
<dbReference type="PANTHER" id="PTHR48081:SF2">
    <property type="entry name" value="ALPHA_BETA-HYDROLASE"/>
    <property type="match status" value="1"/>
</dbReference>
<evidence type="ECO:0000313" key="4">
    <source>
        <dbReference type="EMBL" id="KAF4969691.1"/>
    </source>
</evidence>
<dbReference type="InterPro" id="IPR013094">
    <property type="entry name" value="AB_hydrolase_3"/>
</dbReference>
<keyword evidence="5" id="KW-1185">Reference proteome</keyword>
<evidence type="ECO:0000256" key="1">
    <source>
        <dbReference type="ARBA" id="ARBA00022801"/>
    </source>
</evidence>
<feature type="transmembrane region" description="Helical" evidence="2">
    <location>
        <begin position="22"/>
        <end position="44"/>
    </location>
</feature>